<evidence type="ECO:0000256" key="4">
    <source>
        <dbReference type="ARBA" id="ARBA00022723"/>
    </source>
</evidence>
<dbReference type="eggNOG" id="COG2896">
    <property type="taxonomic scope" value="Bacteria"/>
</dbReference>
<keyword evidence="3 12" id="KW-0949">S-adenosyl-L-methionine</keyword>
<dbReference type="EMBL" id="CP002546">
    <property type="protein sequence ID" value="ADY58636.1"/>
    <property type="molecule type" value="Genomic_DNA"/>
</dbReference>
<evidence type="ECO:0000256" key="1">
    <source>
        <dbReference type="ARBA" id="ARBA00012167"/>
    </source>
</evidence>
<dbReference type="OrthoDB" id="9763993at2"/>
<dbReference type="KEGG" id="pbs:Plabr_1015"/>
<evidence type="ECO:0000256" key="5">
    <source>
        <dbReference type="ARBA" id="ARBA00022741"/>
    </source>
</evidence>
<dbReference type="InterPro" id="IPR006638">
    <property type="entry name" value="Elp3/MiaA/NifB-like_rSAM"/>
</dbReference>
<gene>
    <name evidence="12" type="primary">moaA</name>
    <name evidence="14" type="ordered locus">Plabr_1015</name>
</gene>
<evidence type="ECO:0000256" key="2">
    <source>
        <dbReference type="ARBA" id="ARBA00022485"/>
    </source>
</evidence>
<feature type="binding site" evidence="12">
    <location>
        <position position="202"/>
    </location>
    <ligand>
        <name>S-adenosyl-L-methionine</name>
        <dbReference type="ChEBI" id="CHEBI:59789"/>
    </ligand>
</feature>
<dbReference type="SMART" id="SM00729">
    <property type="entry name" value="Elp3"/>
    <property type="match status" value="1"/>
</dbReference>
<evidence type="ECO:0000256" key="9">
    <source>
        <dbReference type="ARBA" id="ARBA00023150"/>
    </source>
</evidence>
<evidence type="ECO:0000256" key="8">
    <source>
        <dbReference type="ARBA" id="ARBA00023134"/>
    </source>
</evidence>
<feature type="binding site" evidence="12">
    <location>
        <position position="39"/>
    </location>
    <ligand>
        <name>[4Fe-4S] cluster</name>
        <dbReference type="ChEBI" id="CHEBI:49883"/>
        <label>1</label>
        <note>4Fe-4S-S-AdoMet</note>
    </ligand>
</feature>
<keyword evidence="15" id="KW-1185">Reference proteome</keyword>
<dbReference type="InterPro" id="IPR013785">
    <property type="entry name" value="Aldolase_TIM"/>
</dbReference>
<feature type="binding site" evidence="12">
    <location>
        <begin position="271"/>
        <end position="273"/>
    </location>
    <ligand>
        <name>GTP</name>
        <dbReference type="ChEBI" id="CHEBI:37565"/>
    </ligand>
</feature>
<dbReference type="PROSITE" id="PS51918">
    <property type="entry name" value="RADICAL_SAM"/>
    <property type="match status" value="1"/>
</dbReference>
<sequence>MNGSSPTASSGPLVDRFGRVHTNLRISVTDRCNLRCFYCMPEENVEYLPRQEVLTFEELTRFVRCAVDRLGVNKVRITGGEPLVRKDVAELVRQLHGISGLKDLALTTNGILLDKFAKPLYDAGLRRLNISIDTLDRERFIQYARRDELDRVIAGINLAQETGFGPIKLNAVAIRGLTEADLIPLARFARETDLEVRFIEYMPLDAERSWERDKVLLAQDMRQMLAEHFPPLKDISTDPHAPARTWQFADGRGRIGFISSVSEPFCHQCDRFRLTADGKLRNCLFSTAETDVRDLLRSGASDEQLVGKIRECIAAKEQGHAINSAQFLQPLRPMHAIGG</sequence>
<dbReference type="PROSITE" id="PS01305">
    <property type="entry name" value="MOAA_NIFB_PQQE"/>
    <property type="match status" value="1"/>
</dbReference>
<feature type="binding site" evidence="12">
    <location>
        <position position="131"/>
    </location>
    <ligand>
        <name>S-adenosyl-L-methionine</name>
        <dbReference type="ChEBI" id="CHEBI:59789"/>
    </ligand>
</feature>
<evidence type="ECO:0000313" key="14">
    <source>
        <dbReference type="EMBL" id="ADY58636.1"/>
    </source>
</evidence>
<dbReference type="NCBIfam" id="NF001199">
    <property type="entry name" value="PRK00164.2-1"/>
    <property type="match status" value="1"/>
</dbReference>
<dbReference type="InterPro" id="IPR007197">
    <property type="entry name" value="rSAM"/>
</dbReference>
<feature type="binding site" evidence="12">
    <location>
        <position position="269"/>
    </location>
    <ligand>
        <name>[4Fe-4S] cluster</name>
        <dbReference type="ChEBI" id="CHEBI:49883"/>
        <label>2</label>
        <note>4Fe-4S-substrate</note>
    </ligand>
</feature>
<dbReference type="STRING" id="756272.Plabr_1015"/>
<dbReference type="GO" id="GO:0005525">
    <property type="term" value="F:GTP binding"/>
    <property type="evidence" value="ECO:0007669"/>
    <property type="project" value="UniProtKB-UniRule"/>
</dbReference>
<dbReference type="GO" id="GO:0061798">
    <property type="term" value="F:GTP 3',8'-cyclase activity"/>
    <property type="evidence" value="ECO:0007669"/>
    <property type="project" value="UniProtKB-UniRule"/>
</dbReference>
<evidence type="ECO:0000256" key="11">
    <source>
        <dbReference type="ARBA" id="ARBA00048697"/>
    </source>
</evidence>
<keyword evidence="10 12" id="KW-0456">Lyase</keyword>
<feature type="binding site" evidence="12">
    <location>
        <position position="107"/>
    </location>
    <ligand>
        <name>GTP</name>
        <dbReference type="ChEBI" id="CHEBI:37565"/>
    </ligand>
</feature>
<feature type="binding site" evidence="12">
    <location>
        <position position="38"/>
    </location>
    <ligand>
        <name>S-adenosyl-L-methionine</name>
        <dbReference type="ChEBI" id="CHEBI:59789"/>
    </ligand>
</feature>
<dbReference type="GO" id="GO:0051539">
    <property type="term" value="F:4 iron, 4 sulfur cluster binding"/>
    <property type="evidence" value="ECO:0007669"/>
    <property type="project" value="UniProtKB-UniRule"/>
</dbReference>
<dbReference type="HAMAP" id="MF_01225_B">
    <property type="entry name" value="MoaA_B"/>
    <property type="match status" value="1"/>
</dbReference>
<evidence type="ECO:0000313" key="15">
    <source>
        <dbReference type="Proteomes" id="UP000006860"/>
    </source>
</evidence>
<keyword evidence="4 12" id="KW-0479">Metal-binding</keyword>
<feature type="binding site" evidence="12">
    <location>
        <position position="32"/>
    </location>
    <ligand>
        <name>[4Fe-4S] cluster</name>
        <dbReference type="ChEBI" id="CHEBI:49883"/>
        <label>1</label>
        <note>4Fe-4S-S-AdoMet</note>
    </ligand>
</feature>
<dbReference type="HOGENOM" id="CLU_009273_0_1_0"/>
<evidence type="ECO:0000256" key="3">
    <source>
        <dbReference type="ARBA" id="ARBA00022691"/>
    </source>
</evidence>
<dbReference type="Gene3D" id="3.20.20.70">
    <property type="entry name" value="Aldolase class I"/>
    <property type="match status" value="1"/>
</dbReference>
<dbReference type="CDD" id="cd21117">
    <property type="entry name" value="Twitch_MoaA"/>
    <property type="match status" value="1"/>
</dbReference>
<dbReference type="PANTHER" id="PTHR22960">
    <property type="entry name" value="MOLYBDOPTERIN COFACTOR SYNTHESIS PROTEIN A"/>
    <property type="match status" value="1"/>
</dbReference>
<accession>F0SJU7</accession>
<dbReference type="PANTHER" id="PTHR22960:SF0">
    <property type="entry name" value="MOLYBDENUM COFACTOR BIOSYNTHESIS PROTEIN 1"/>
    <property type="match status" value="1"/>
</dbReference>
<dbReference type="AlphaFoldDB" id="F0SJU7"/>
<dbReference type="GO" id="GO:0046872">
    <property type="term" value="F:metal ion binding"/>
    <property type="evidence" value="ECO:0007669"/>
    <property type="project" value="UniProtKB-KW"/>
</dbReference>
<feature type="binding site" evidence="12">
    <location>
        <position position="76"/>
    </location>
    <ligand>
        <name>GTP</name>
        <dbReference type="ChEBI" id="CHEBI:37565"/>
    </ligand>
</feature>
<keyword evidence="8 12" id="KW-0342">GTP-binding</keyword>
<comment type="similarity">
    <text evidence="12">Belongs to the radical SAM superfamily. MoaA family.</text>
</comment>
<dbReference type="SFLD" id="SFLDG01383">
    <property type="entry name" value="cyclic_pyranopterin_phosphate"/>
    <property type="match status" value="1"/>
</dbReference>
<comment type="cofactor">
    <cofactor evidence="12">
        <name>[4Fe-4S] cluster</name>
        <dbReference type="ChEBI" id="CHEBI:49883"/>
    </cofactor>
    <text evidence="12">Binds 2 [4Fe-4S] clusters. Binds 1 [4Fe-4S] cluster coordinated with 3 cysteines and an exchangeable S-adenosyl-L-methionine and 1 [4Fe-4S] cluster coordinated with 3 cysteines and the GTP-derived substrate.</text>
</comment>
<dbReference type="InterPro" id="IPR013483">
    <property type="entry name" value="MoaA"/>
</dbReference>
<comment type="subunit">
    <text evidence="12">Monomer and homodimer.</text>
</comment>
<dbReference type="GO" id="GO:0061799">
    <property type="term" value="F:cyclic pyranopterin monophosphate synthase activity"/>
    <property type="evidence" value="ECO:0007669"/>
    <property type="project" value="TreeGrafter"/>
</dbReference>
<dbReference type="SUPFAM" id="SSF102114">
    <property type="entry name" value="Radical SAM enzymes"/>
    <property type="match status" value="1"/>
</dbReference>
<evidence type="ECO:0000256" key="12">
    <source>
        <dbReference type="HAMAP-Rule" id="MF_01225"/>
    </source>
</evidence>
<keyword evidence="6 12" id="KW-0408">Iron</keyword>
<comment type="function">
    <text evidence="12">Catalyzes the cyclization of GTP to (8S)-3',8-cyclo-7,8-dihydroguanosine 5'-triphosphate.</text>
</comment>
<dbReference type="InterPro" id="IPR010505">
    <property type="entry name" value="MoaA_twitch"/>
</dbReference>
<dbReference type="GO" id="GO:0006777">
    <property type="term" value="P:Mo-molybdopterin cofactor biosynthetic process"/>
    <property type="evidence" value="ECO:0007669"/>
    <property type="project" value="UniProtKB-UniRule"/>
</dbReference>
<organism evidence="14 15">
    <name type="scientific">Rubinisphaera brasiliensis (strain ATCC 49424 / DSM 5305 / JCM 21570 / IAM 15109 / NBRC 103401 / IFAM 1448)</name>
    <name type="common">Planctomyces brasiliensis</name>
    <dbReference type="NCBI Taxonomy" id="756272"/>
    <lineage>
        <taxon>Bacteria</taxon>
        <taxon>Pseudomonadati</taxon>
        <taxon>Planctomycetota</taxon>
        <taxon>Planctomycetia</taxon>
        <taxon>Planctomycetales</taxon>
        <taxon>Planctomycetaceae</taxon>
        <taxon>Rubinisphaera</taxon>
    </lineage>
</organism>
<dbReference type="NCBIfam" id="TIGR02666">
    <property type="entry name" value="moaA"/>
    <property type="match status" value="1"/>
</dbReference>
<proteinExistence type="inferred from homology"/>
<dbReference type="InterPro" id="IPR000385">
    <property type="entry name" value="MoaA_NifB_PqqE_Fe-S-bd_CS"/>
</dbReference>
<dbReference type="RefSeq" id="WP_013627372.1">
    <property type="nucleotide sequence ID" value="NC_015174.1"/>
</dbReference>
<evidence type="ECO:0000256" key="6">
    <source>
        <dbReference type="ARBA" id="ARBA00023004"/>
    </source>
</evidence>
<dbReference type="Proteomes" id="UP000006860">
    <property type="component" value="Chromosome"/>
</dbReference>
<feature type="binding site" evidence="12">
    <location>
        <position position="168"/>
    </location>
    <ligand>
        <name>GTP</name>
        <dbReference type="ChEBI" id="CHEBI:37565"/>
    </ligand>
</feature>
<feature type="binding site" evidence="12">
    <location>
        <position position="80"/>
    </location>
    <ligand>
        <name>S-adenosyl-L-methionine</name>
        <dbReference type="ChEBI" id="CHEBI:59789"/>
    </ligand>
</feature>
<dbReference type="InterPro" id="IPR040064">
    <property type="entry name" value="MoaA-like"/>
</dbReference>
<dbReference type="SFLD" id="SFLDG01386">
    <property type="entry name" value="main_SPASM_domain-containing"/>
    <property type="match status" value="1"/>
</dbReference>
<dbReference type="UniPathway" id="UPA00344"/>
<keyword evidence="2 12" id="KW-0004">4Fe-4S</keyword>
<feature type="binding site" evidence="12">
    <location>
        <position position="266"/>
    </location>
    <ligand>
        <name>[4Fe-4S] cluster</name>
        <dbReference type="ChEBI" id="CHEBI:49883"/>
        <label>2</label>
        <note>4Fe-4S-substrate</note>
    </ligand>
</feature>
<feature type="domain" description="Radical SAM core" evidence="13">
    <location>
        <begin position="16"/>
        <end position="231"/>
    </location>
</feature>
<dbReference type="CDD" id="cd01335">
    <property type="entry name" value="Radical_SAM"/>
    <property type="match status" value="1"/>
</dbReference>
<feature type="binding site" evidence="12">
    <location>
        <position position="283"/>
    </location>
    <ligand>
        <name>[4Fe-4S] cluster</name>
        <dbReference type="ChEBI" id="CHEBI:49883"/>
        <label>2</label>
        <note>4Fe-4S-substrate</note>
    </ligand>
</feature>
<evidence type="ECO:0000256" key="7">
    <source>
        <dbReference type="ARBA" id="ARBA00023014"/>
    </source>
</evidence>
<dbReference type="Pfam" id="PF06463">
    <property type="entry name" value="Mob_synth_C"/>
    <property type="match status" value="1"/>
</dbReference>
<name>F0SJU7_RUBBR</name>
<dbReference type="SFLD" id="SFLDS00029">
    <property type="entry name" value="Radical_SAM"/>
    <property type="match status" value="1"/>
</dbReference>
<protein>
    <recommendedName>
        <fullName evidence="1 12">GTP 3',8-cyclase</fullName>
        <ecNumber evidence="1 12">4.1.99.22</ecNumber>
    </recommendedName>
    <alternativeName>
        <fullName evidence="12">Molybdenum cofactor biosynthesis protein A</fullName>
    </alternativeName>
</protein>
<dbReference type="EC" id="4.1.99.22" evidence="1 12"/>
<dbReference type="Pfam" id="PF04055">
    <property type="entry name" value="Radical_SAM"/>
    <property type="match status" value="1"/>
</dbReference>
<evidence type="ECO:0000259" key="13">
    <source>
        <dbReference type="PROSITE" id="PS51918"/>
    </source>
</evidence>
<dbReference type="InterPro" id="IPR058240">
    <property type="entry name" value="rSAM_sf"/>
</dbReference>
<feature type="binding site" evidence="12">
    <location>
        <position position="36"/>
    </location>
    <ligand>
        <name>[4Fe-4S] cluster</name>
        <dbReference type="ChEBI" id="CHEBI:49883"/>
        <label>1</label>
        <note>4Fe-4S-S-AdoMet</note>
    </ligand>
</feature>
<keyword evidence="7 12" id="KW-0411">Iron-sulfur</keyword>
<comment type="catalytic activity">
    <reaction evidence="11 12">
        <text>GTP + AH2 + S-adenosyl-L-methionine = (8S)-3',8-cyclo-7,8-dihydroguanosine 5'-triphosphate + 5'-deoxyadenosine + L-methionine + A + H(+)</text>
        <dbReference type="Rhea" id="RHEA:49576"/>
        <dbReference type="ChEBI" id="CHEBI:13193"/>
        <dbReference type="ChEBI" id="CHEBI:15378"/>
        <dbReference type="ChEBI" id="CHEBI:17319"/>
        <dbReference type="ChEBI" id="CHEBI:17499"/>
        <dbReference type="ChEBI" id="CHEBI:37565"/>
        <dbReference type="ChEBI" id="CHEBI:57844"/>
        <dbReference type="ChEBI" id="CHEBI:59789"/>
        <dbReference type="ChEBI" id="CHEBI:131766"/>
        <dbReference type="EC" id="4.1.99.22"/>
    </reaction>
</comment>
<reference evidence="15" key="1">
    <citation type="submission" date="2011-02" db="EMBL/GenBank/DDBJ databases">
        <title>The complete genome of Planctomyces brasiliensis DSM 5305.</title>
        <authorList>
            <person name="Lucas S."/>
            <person name="Copeland A."/>
            <person name="Lapidus A."/>
            <person name="Bruce D."/>
            <person name="Goodwin L."/>
            <person name="Pitluck S."/>
            <person name="Kyrpides N."/>
            <person name="Mavromatis K."/>
            <person name="Pagani I."/>
            <person name="Ivanova N."/>
            <person name="Ovchinnikova G."/>
            <person name="Lu M."/>
            <person name="Detter J.C."/>
            <person name="Han C."/>
            <person name="Land M."/>
            <person name="Hauser L."/>
            <person name="Markowitz V."/>
            <person name="Cheng J.-F."/>
            <person name="Hugenholtz P."/>
            <person name="Woyke T."/>
            <person name="Wu D."/>
            <person name="Tindall B."/>
            <person name="Pomrenke H.G."/>
            <person name="Brambilla E."/>
            <person name="Klenk H.-P."/>
            <person name="Eisen J.A."/>
        </authorList>
    </citation>
    <scope>NUCLEOTIDE SEQUENCE [LARGE SCALE GENOMIC DNA]</scope>
    <source>
        <strain evidence="15">ATCC 49424 / DSM 5305 / JCM 21570 / IAM 15109 / NBRC 103401 / IFAM 1448</strain>
    </source>
</reference>
<keyword evidence="9 12" id="KW-0501">Molybdenum cofactor biosynthesis</keyword>
<dbReference type="InterPro" id="IPR050105">
    <property type="entry name" value="MoCo_biosynth_MoaA/MoaC"/>
</dbReference>
<evidence type="ECO:0000256" key="10">
    <source>
        <dbReference type="ARBA" id="ARBA00023239"/>
    </source>
</evidence>
<dbReference type="GO" id="GO:1904047">
    <property type="term" value="F:S-adenosyl-L-methionine binding"/>
    <property type="evidence" value="ECO:0007669"/>
    <property type="project" value="UniProtKB-UniRule"/>
</dbReference>
<keyword evidence="5 12" id="KW-0547">Nucleotide-binding</keyword>
<comment type="pathway">
    <text evidence="12">Cofactor biosynthesis; molybdopterin biosynthesis.</text>
</comment>
<dbReference type="SFLD" id="SFLDG01067">
    <property type="entry name" value="SPASM/twitch_domain_containing"/>
    <property type="match status" value="1"/>
</dbReference>
<feature type="binding site" evidence="12">
    <location>
        <position position="25"/>
    </location>
    <ligand>
        <name>GTP</name>
        <dbReference type="ChEBI" id="CHEBI:37565"/>
    </ligand>
</feature>